<sequence>MFFSVIIPTCNRNDLLAKCLARLQPDMQTLKGVDYEIIVTDDSTGEGAAALIAKQFPFVQWTPGPRRGPAANRNNGARLAKGEWLVFLDDDCEPDRDLLTAYYNKINNSKNFKMALEGAIICPMNITSPLYNSPINEIGGLFWSCNIVVSKNLFFEIGCFDENFPFPHMEDIDLHKRLKKREITIPFVADAKVYHPPRRIQSPKKLAMAQESHLYYLKKNNLPIISCRRLLIATSYHRLIPIRDRKKNWDSLIALKEWMQQIYYTWYFYQFHWKKKYGKK</sequence>
<dbReference type="EMBL" id="QKZV01000005">
    <property type="protein sequence ID" value="PZX62262.1"/>
    <property type="molecule type" value="Genomic_DNA"/>
</dbReference>
<dbReference type="PANTHER" id="PTHR43179">
    <property type="entry name" value="RHAMNOSYLTRANSFERASE WBBL"/>
    <property type="match status" value="1"/>
</dbReference>
<evidence type="ECO:0000313" key="5">
    <source>
        <dbReference type="EMBL" id="PZX62262.1"/>
    </source>
</evidence>
<dbReference type="InterPro" id="IPR001173">
    <property type="entry name" value="Glyco_trans_2-like"/>
</dbReference>
<dbReference type="Pfam" id="PF00535">
    <property type="entry name" value="Glycos_transf_2"/>
    <property type="match status" value="1"/>
</dbReference>
<proteinExistence type="inferred from homology"/>
<name>A0A2W7TG42_9BACT</name>
<dbReference type="PANTHER" id="PTHR43179:SF12">
    <property type="entry name" value="GALACTOFURANOSYLTRANSFERASE GLFT2"/>
    <property type="match status" value="1"/>
</dbReference>
<organism evidence="5 6">
    <name type="scientific">Hydrotalea sandarakina</name>
    <dbReference type="NCBI Taxonomy" id="1004304"/>
    <lineage>
        <taxon>Bacteria</taxon>
        <taxon>Pseudomonadati</taxon>
        <taxon>Bacteroidota</taxon>
        <taxon>Chitinophagia</taxon>
        <taxon>Chitinophagales</taxon>
        <taxon>Chitinophagaceae</taxon>
        <taxon>Hydrotalea</taxon>
    </lineage>
</organism>
<reference evidence="5 6" key="1">
    <citation type="submission" date="2018-06" db="EMBL/GenBank/DDBJ databases">
        <title>Genomic Encyclopedia of Archaeal and Bacterial Type Strains, Phase II (KMG-II): from individual species to whole genera.</title>
        <authorList>
            <person name="Goeker M."/>
        </authorList>
    </citation>
    <scope>NUCLEOTIDE SEQUENCE [LARGE SCALE GENOMIC DNA]</scope>
    <source>
        <strain evidence="5 6">DSM 23241</strain>
    </source>
</reference>
<evidence type="ECO:0000256" key="3">
    <source>
        <dbReference type="ARBA" id="ARBA00022679"/>
    </source>
</evidence>
<dbReference type="SUPFAM" id="SSF53448">
    <property type="entry name" value="Nucleotide-diphospho-sugar transferases"/>
    <property type="match status" value="1"/>
</dbReference>
<gene>
    <name evidence="5" type="ORF">LX80_01744</name>
</gene>
<keyword evidence="3 5" id="KW-0808">Transferase</keyword>
<evidence type="ECO:0000259" key="4">
    <source>
        <dbReference type="Pfam" id="PF00535"/>
    </source>
</evidence>
<evidence type="ECO:0000256" key="1">
    <source>
        <dbReference type="ARBA" id="ARBA00006739"/>
    </source>
</evidence>
<dbReference type="Gene3D" id="3.90.550.10">
    <property type="entry name" value="Spore Coat Polysaccharide Biosynthesis Protein SpsA, Chain A"/>
    <property type="match status" value="1"/>
</dbReference>
<dbReference type="GO" id="GO:0016757">
    <property type="term" value="F:glycosyltransferase activity"/>
    <property type="evidence" value="ECO:0007669"/>
    <property type="project" value="UniProtKB-KW"/>
</dbReference>
<dbReference type="AlphaFoldDB" id="A0A2W7TG42"/>
<evidence type="ECO:0000313" key="6">
    <source>
        <dbReference type="Proteomes" id="UP000249720"/>
    </source>
</evidence>
<dbReference type="Proteomes" id="UP000249720">
    <property type="component" value="Unassembled WGS sequence"/>
</dbReference>
<dbReference type="OrthoDB" id="9801954at2"/>
<dbReference type="RefSeq" id="WP_111295345.1">
    <property type="nucleotide sequence ID" value="NZ_QKZV01000005.1"/>
</dbReference>
<comment type="similarity">
    <text evidence="1">Belongs to the glycosyltransferase 2 family.</text>
</comment>
<comment type="caution">
    <text evidence="5">The sequence shown here is derived from an EMBL/GenBank/DDBJ whole genome shotgun (WGS) entry which is preliminary data.</text>
</comment>
<keyword evidence="6" id="KW-1185">Reference proteome</keyword>
<feature type="domain" description="Glycosyltransferase 2-like" evidence="4">
    <location>
        <begin position="4"/>
        <end position="108"/>
    </location>
</feature>
<keyword evidence="2" id="KW-0328">Glycosyltransferase</keyword>
<accession>A0A2W7TG42</accession>
<evidence type="ECO:0000256" key="2">
    <source>
        <dbReference type="ARBA" id="ARBA00022676"/>
    </source>
</evidence>
<protein>
    <submittedName>
        <fullName evidence="5">GT2 family glycosyltransferase</fullName>
    </submittedName>
</protein>
<dbReference type="InterPro" id="IPR029044">
    <property type="entry name" value="Nucleotide-diphossugar_trans"/>
</dbReference>